<evidence type="ECO:0000256" key="5">
    <source>
        <dbReference type="ARBA" id="ARBA00022970"/>
    </source>
</evidence>
<dbReference type="GO" id="GO:0006865">
    <property type="term" value="P:amino acid transport"/>
    <property type="evidence" value="ECO:0007669"/>
    <property type="project" value="UniProtKB-KW"/>
</dbReference>
<keyword evidence="5" id="KW-0029">Amino-acid transport</keyword>
<evidence type="ECO:0000256" key="6">
    <source>
        <dbReference type="ARBA" id="ARBA00022989"/>
    </source>
</evidence>
<comment type="caution">
    <text evidence="10">The sequence shown here is derived from an EMBL/GenBank/DDBJ whole genome shotgun (WGS) entry which is preliminary data.</text>
</comment>
<protein>
    <submittedName>
        <fullName evidence="10">Branched-chain amino acid ABC transporter permease</fullName>
    </submittedName>
</protein>
<feature type="transmembrane region" description="Helical" evidence="9">
    <location>
        <begin position="72"/>
        <end position="90"/>
    </location>
</feature>
<dbReference type="PANTHER" id="PTHR11795:SF450">
    <property type="entry name" value="ABC TRANSPORTER PERMEASE PROTEIN"/>
    <property type="match status" value="1"/>
</dbReference>
<dbReference type="GO" id="GO:0005886">
    <property type="term" value="C:plasma membrane"/>
    <property type="evidence" value="ECO:0007669"/>
    <property type="project" value="UniProtKB-SubCell"/>
</dbReference>
<evidence type="ECO:0000256" key="2">
    <source>
        <dbReference type="ARBA" id="ARBA00022448"/>
    </source>
</evidence>
<proteinExistence type="inferred from homology"/>
<feature type="transmembrane region" description="Helical" evidence="9">
    <location>
        <begin position="147"/>
        <end position="167"/>
    </location>
</feature>
<feature type="transmembrane region" description="Helical" evidence="9">
    <location>
        <begin position="231"/>
        <end position="255"/>
    </location>
</feature>
<keyword evidence="2" id="KW-0813">Transport</keyword>
<comment type="subcellular location">
    <subcellularLocation>
        <location evidence="1">Cell membrane</location>
        <topology evidence="1">Multi-pass membrane protein</topology>
    </subcellularLocation>
</comment>
<evidence type="ECO:0000256" key="4">
    <source>
        <dbReference type="ARBA" id="ARBA00022692"/>
    </source>
</evidence>
<keyword evidence="6 9" id="KW-1133">Transmembrane helix</keyword>
<feature type="transmembrane region" description="Helical" evidence="9">
    <location>
        <begin position="102"/>
        <end position="120"/>
    </location>
</feature>
<dbReference type="Pfam" id="PF02653">
    <property type="entry name" value="BPD_transp_2"/>
    <property type="match status" value="1"/>
</dbReference>
<feature type="transmembrane region" description="Helical" evidence="9">
    <location>
        <begin position="50"/>
        <end position="66"/>
    </location>
</feature>
<sequence>MSAPLESILAQLPVVVVDGITFGLQLALIAVGITMIFGQAHILNISHGEFAVIASVSAALLIPSIGVVPAVLAGVALATVFGAFAYKVILLPAFRMSGEQRILLGLFITLGLYLLLHGFFTNQFPTTYLSLRPEVQTVVFLGQPFRFSPLLAAGASLGLLALLAVFLKFTLMGKAIRAVSQNELGAQISGLSVDKMRLTTFMIGGALAGSAGIMRGLAATIGPESGIEMTVLALLISVVGGVRSVPGTVVAGLLLGVVYMVASFIVGTYMAVVIMLVATILTLLVRPQGILGERD</sequence>
<evidence type="ECO:0000256" key="7">
    <source>
        <dbReference type="ARBA" id="ARBA00023136"/>
    </source>
</evidence>
<evidence type="ECO:0000256" key="8">
    <source>
        <dbReference type="ARBA" id="ARBA00037998"/>
    </source>
</evidence>
<comment type="similarity">
    <text evidence="8">Belongs to the binding-protein-dependent transport system permease family. LivHM subfamily.</text>
</comment>
<dbReference type="InterPro" id="IPR001851">
    <property type="entry name" value="ABC_transp_permease"/>
</dbReference>
<feature type="transmembrane region" description="Helical" evidence="9">
    <location>
        <begin position="20"/>
        <end position="38"/>
    </location>
</feature>
<name>A0A7C5Q4P7_CALS0</name>
<dbReference type="AlphaFoldDB" id="A0A7C5Q4P7"/>
<reference evidence="10" key="1">
    <citation type="journal article" date="2020" name="mSystems">
        <title>Genome- and Community-Level Interaction Insights into Carbon Utilization and Element Cycling Functions of Hydrothermarchaeota in Hydrothermal Sediment.</title>
        <authorList>
            <person name="Zhou Z."/>
            <person name="Liu Y."/>
            <person name="Xu W."/>
            <person name="Pan J."/>
            <person name="Luo Z.H."/>
            <person name="Li M."/>
        </authorList>
    </citation>
    <scope>NUCLEOTIDE SEQUENCE [LARGE SCALE GENOMIC DNA]</scope>
    <source>
        <strain evidence="10">SpSt-1056</strain>
    </source>
</reference>
<evidence type="ECO:0000256" key="9">
    <source>
        <dbReference type="SAM" id="Phobius"/>
    </source>
</evidence>
<evidence type="ECO:0000313" key="10">
    <source>
        <dbReference type="EMBL" id="HHK68749.1"/>
    </source>
</evidence>
<dbReference type="EMBL" id="DRWN01000051">
    <property type="protein sequence ID" value="HHK68749.1"/>
    <property type="molecule type" value="Genomic_DNA"/>
</dbReference>
<keyword evidence="3" id="KW-1003">Cell membrane</keyword>
<dbReference type="InterPro" id="IPR052157">
    <property type="entry name" value="BCAA_transport_permease"/>
</dbReference>
<dbReference type="CDD" id="cd06582">
    <property type="entry name" value="TM_PBP1_LivH_like"/>
    <property type="match status" value="1"/>
</dbReference>
<evidence type="ECO:0000256" key="3">
    <source>
        <dbReference type="ARBA" id="ARBA00022475"/>
    </source>
</evidence>
<keyword evidence="4 9" id="KW-0812">Transmembrane</keyword>
<organism evidence="10">
    <name type="scientific">Caldiarchaeum subterraneum</name>
    <dbReference type="NCBI Taxonomy" id="311458"/>
    <lineage>
        <taxon>Archaea</taxon>
        <taxon>Nitrososphaerota</taxon>
        <taxon>Candidatus Caldarchaeales</taxon>
        <taxon>Candidatus Caldarchaeaceae</taxon>
        <taxon>Candidatus Caldarchaeum</taxon>
    </lineage>
</organism>
<gene>
    <name evidence="10" type="ORF">ENM11_06320</name>
</gene>
<dbReference type="GO" id="GO:0022857">
    <property type="term" value="F:transmembrane transporter activity"/>
    <property type="evidence" value="ECO:0007669"/>
    <property type="project" value="InterPro"/>
</dbReference>
<accession>A0A7C5Q4P7</accession>
<feature type="transmembrane region" description="Helical" evidence="9">
    <location>
        <begin position="261"/>
        <end position="285"/>
    </location>
</feature>
<dbReference type="PANTHER" id="PTHR11795">
    <property type="entry name" value="BRANCHED-CHAIN AMINO ACID TRANSPORT SYSTEM PERMEASE PROTEIN LIVH"/>
    <property type="match status" value="1"/>
</dbReference>
<evidence type="ECO:0000256" key="1">
    <source>
        <dbReference type="ARBA" id="ARBA00004651"/>
    </source>
</evidence>
<keyword evidence="7 9" id="KW-0472">Membrane</keyword>